<dbReference type="Proteomes" id="UP001059985">
    <property type="component" value="Chromosome"/>
</dbReference>
<sequence length="334" mass="38537">MILNLYEDLIIQEVNKIIGYCINLKINRSVKKEFSFVVLQDNNLTYDTVEQLKEVLRKAIFARFDKAKVIFLNSKKGILYNRAINCLIDKTVSMCRVYSCNDTTYQENIEKYNAAIYRASKKMRKLSDHFINHRGVICTQGMSDDELEKVCKCVGIDIVDLKIMLENGPHDILKMMFGIMLKKSMVVYQFFESDADKQNIDSYSKIIDYIIFHERKNICKESNKIQKSKLCYHSFIILHILILASAAACMFVGSQYDIYKDILLLATMVMMGVTFIFAGLQHYFATNVIKYGDISSNKLQGATLRLWDILYVDKNDECRAMAKNCVIDNGLAIH</sequence>
<name>A0A9Q9BVF0_9RICK</name>
<organism evidence="2 4">
    <name type="scientific">Neoehrlichia mikurensis</name>
    <dbReference type="NCBI Taxonomy" id="89586"/>
    <lineage>
        <taxon>Bacteria</taxon>
        <taxon>Pseudomonadati</taxon>
        <taxon>Pseudomonadota</taxon>
        <taxon>Alphaproteobacteria</taxon>
        <taxon>Rickettsiales</taxon>
        <taxon>Anaplasmataceae</taxon>
        <taxon>Candidatus Neoehrlichia</taxon>
    </lineage>
</organism>
<dbReference type="Proteomes" id="UP001059822">
    <property type="component" value="Chromosome"/>
</dbReference>
<dbReference type="RefSeq" id="WP_218193882.1">
    <property type="nucleotide sequence ID" value="NZ_CP054597.1"/>
</dbReference>
<accession>A0A9Q9BVF0</accession>
<evidence type="ECO:0000313" key="4">
    <source>
        <dbReference type="Proteomes" id="UP001059822"/>
    </source>
</evidence>
<evidence type="ECO:0000313" key="5">
    <source>
        <dbReference type="Proteomes" id="UP001059985"/>
    </source>
</evidence>
<dbReference type="EMBL" id="CP089285">
    <property type="protein sequence ID" value="UTO56504.1"/>
    <property type="molecule type" value="Genomic_DNA"/>
</dbReference>
<evidence type="ECO:0000313" key="3">
    <source>
        <dbReference type="EMBL" id="UTO56504.1"/>
    </source>
</evidence>
<keyword evidence="1" id="KW-1133">Transmembrane helix</keyword>
<dbReference type="AlphaFoldDB" id="A0A9Q9BVF0"/>
<feature type="transmembrane region" description="Helical" evidence="1">
    <location>
        <begin position="230"/>
        <end position="256"/>
    </location>
</feature>
<evidence type="ECO:0000256" key="1">
    <source>
        <dbReference type="SAM" id="Phobius"/>
    </source>
</evidence>
<reference evidence="2" key="1">
    <citation type="journal article" date="2022" name="Microorganisms">
        <title>Assembly and Comparison of Ca. Neoehrlichia mikurensis Genomes.</title>
        <authorList>
            <person name="Azagi T."/>
            <person name="Dirks R.P."/>
            <person name="Yebra-Pimentel E.S."/>
            <person name="Schaap P.J."/>
            <person name="Koehorst J.J."/>
            <person name="Esser H.J."/>
            <person name="Sprong H."/>
        </authorList>
    </citation>
    <scope>NUCLEOTIDE SEQUENCE</scope>
    <source>
        <strain evidence="3">18-2804</strain>
        <strain evidence="2">18-2837</strain>
    </source>
</reference>
<keyword evidence="1" id="KW-0472">Membrane</keyword>
<proteinExistence type="predicted"/>
<keyword evidence="1" id="KW-0812">Transmembrane</keyword>
<dbReference type="EMBL" id="CP089286">
    <property type="protein sequence ID" value="UTO55583.1"/>
    <property type="molecule type" value="Genomic_DNA"/>
</dbReference>
<feature type="transmembrane region" description="Helical" evidence="1">
    <location>
        <begin position="262"/>
        <end position="280"/>
    </location>
</feature>
<keyword evidence="5" id="KW-1185">Reference proteome</keyword>
<evidence type="ECO:0000313" key="2">
    <source>
        <dbReference type="EMBL" id="UTO55583.1"/>
    </source>
</evidence>
<protein>
    <submittedName>
        <fullName evidence="2">Uncharacterized protein</fullName>
    </submittedName>
</protein>
<gene>
    <name evidence="3" type="ORF">LUA81_00605</name>
    <name evidence="2" type="ORF">LUA82_00605</name>
</gene>